<evidence type="ECO:0000313" key="1">
    <source>
        <dbReference type="EMBL" id="NYD41321.1"/>
    </source>
</evidence>
<dbReference type="EMBL" id="JACCBG010000001">
    <property type="protein sequence ID" value="NYD41321.1"/>
    <property type="molecule type" value="Genomic_DNA"/>
</dbReference>
<evidence type="ECO:0008006" key="3">
    <source>
        <dbReference type="Google" id="ProtNLM"/>
    </source>
</evidence>
<gene>
    <name evidence="1" type="ORF">BJZ21_001404</name>
</gene>
<keyword evidence="2" id="KW-1185">Reference proteome</keyword>
<evidence type="ECO:0000313" key="2">
    <source>
        <dbReference type="Proteomes" id="UP000535511"/>
    </source>
</evidence>
<reference evidence="1 2" key="1">
    <citation type="submission" date="2020-07" db="EMBL/GenBank/DDBJ databases">
        <title>Sequencing the genomes of 1000 actinobacteria strains.</title>
        <authorList>
            <person name="Klenk H.-P."/>
        </authorList>
    </citation>
    <scope>NUCLEOTIDE SEQUENCE [LARGE SCALE GENOMIC DNA]</scope>
    <source>
        <strain evidence="1 2">DSM 21350</strain>
    </source>
</reference>
<protein>
    <recommendedName>
        <fullName evidence="3">DUF4194 domain-containing protein</fullName>
    </recommendedName>
</protein>
<dbReference type="Pfam" id="PF13835">
    <property type="entry name" value="DUF4194"/>
    <property type="match status" value="1"/>
</dbReference>
<dbReference type="Proteomes" id="UP000535511">
    <property type="component" value="Unassembled WGS sequence"/>
</dbReference>
<dbReference type="InterPro" id="IPR025449">
    <property type="entry name" value="JetB"/>
</dbReference>
<name>A0A7Y9E4X6_9ACTN</name>
<organism evidence="1 2">
    <name type="scientific">Nocardioides panaciterrulae</name>
    <dbReference type="NCBI Taxonomy" id="661492"/>
    <lineage>
        <taxon>Bacteria</taxon>
        <taxon>Bacillati</taxon>
        <taxon>Actinomycetota</taxon>
        <taxon>Actinomycetes</taxon>
        <taxon>Propionibacteriales</taxon>
        <taxon>Nocardioidaceae</taxon>
        <taxon>Nocardioides</taxon>
    </lineage>
</organism>
<dbReference type="AlphaFoldDB" id="A0A7Y9E4X6"/>
<proteinExistence type="predicted"/>
<sequence>MSDEHAVGSAIIRLMQGVVYREADEDTWLTLERSTGGVRDHFATIGVEVVVDDAEGYAYLRSRPEVEGEEALPRLVRRRALTYNVSLLLVLLRKRLLEFETSGSEGRLVLTRDQIVEMLRTFQTDSSNEARLVDQAERTIGKAAELGFLRALRGQADHWEVRRILKAYVDAETLSGFAGKLRQYAGTGGDDE</sequence>
<dbReference type="RefSeq" id="WP_179663084.1">
    <property type="nucleotide sequence ID" value="NZ_JACCBG010000001.1"/>
</dbReference>
<accession>A0A7Y9E4X6</accession>
<comment type="caution">
    <text evidence="1">The sequence shown here is derived from an EMBL/GenBank/DDBJ whole genome shotgun (WGS) entry which is preliminary data.</text>
</comment>